<dbReference type="EMBL" id="CAJNNV010014581">
    <property type="protein sequence ID" value="CAE8602721.1"/>
    <property type="molecule type" value="Genomic_DNA"/>
</dbReference>
<evidence type="ECO:0000256" key="2">
    <source>
        <dbReference type="ARBA" id="ARBA00022448"/>
    </source>
</evidence>
<comment type="caution">
    <text evidence="10">The sequence shown here is derived from an EMBL/GenBank/DDBJ whole genome shotgun (WGS) entry which is preliminary data.</text>
</comment>
<sequence length="2461" mass="263453">MPEGSTSLLSSSDGADFSFGPEPVTALPGAYRLCWCPASRSPCRDESDFSAQAGVLVVKGPFLGYSRTCHATQACGEADEVSGIRGSGLADGDRLMALISCTKPNVMGATGFPEVAGRIAGISRPARQHGSSFSWGVEGAFSGSVLAGGEYRLCWCSKGFDCTTRGAFGLDIGPLTVVGPHLSCDINPNGHSACADQNRDAVGGLRYTFTGISGIGLQDSDSIMVLHTCGSGSAGVPGFPNGGISNAATDSGASFSWGSLNDSTWAPAGMYGLCWCQAGRTCAEPQNFVLEIGTVVVSAPLGGQSFVCAMYEACAFGGVSGINLRDSDVFRIMSVCGQAPGFDSGCLAPSYCEIPGARVSFPSTGSGWVGERMQLNNLSVTFGTGELQVIHGEFRLCWCGKGWGSSCAATRDFAVDAGQITIRGPLGNQDRTCFSFESCTIKDITGTGLESGDRMMLLETCRTGSGVTITPTILIDFNTRGVLGMPNFGMSEPATDDGATFSWGSAAVNTGGKYKMCWCSRQGNDNLACDRPERFKIEVGVMTIHGFPVNTRTCFSGQACKVERMVGYPLDDGDRLMVMYSDRPCGRFGGQSLGFGGVTGFPMSGFSEVAENVTEHGDDVGGGGIVQDYAWGAAPVFTPPGLYQLCWCSGTAICENYTHFTESAGYLNVVVQTFGHLRFTVTQKADLEAVLAEISFEDCSSNALPLTAASGLWTGSSSAWQQALDGAFTTTWVLGGGASNVGQNIAYDVADTFGESNGMKYFTSQQYELCRYKIAAVYNYSGTAVDTSSRGRISGWTVEVRDRDVTWAGEVGASLQSPVDYDMLDSQSGHVEGWDRLADREWLSRYVGPGAGQYRFCTAGMPCRVVDILGVGLQLGDKFLPLSEVRHSSTAAGWTASARWQSREVRKASVWDAEASSCGSGFPPAGFGSAGGVSQPVDADRVDNASTAAFTAARAVNFDWGKDPITAPGGQYRLCWCGEDASGIGCQTSENFQHEAGHLIVDGPNLLPFETYSWICIIDSMLAVKPTGYGAQIDISPSGGSSFGKKGSTGGWLGYGFGRPVPTPDFSTTCIVSNVYGESLSDGDRLLILDRLPCDEGLVVPGWPGDGLSKAAENNGSHFTFPSPMPSTHTLLHREVQPWGALWEVPYSHSMGAASYGVCWCSAKNGNCSAATAQSIVGTIQTTALGSGAFVDMPSAVLMTSATNSTTAPTYYECPTNTPDCHQNRGDFSVPLGRIVVLNHTAEIRICWQRCQDKYATCSSNGQRSLILPSVVGFSSQYDAGVHAAATLERSGGHWHSASDAHLNQWLVLDLRKVVRVVQLTLNLWGTTENPKNGVLQQGPSVSGPWTNGTRFQVPSAQATVFTVKVTTIYQAQFLRLLIEDHFGARWGMGFRGPLRLTVEPAVNFTGSASFANSSGNASANCSDNGSNGTGNCSRNAATVLPCELWNDYSQGYCRMGCGLMPQRTYATLGLAYQDRVPPTGDEAVVNFEWPPWIQVPNLVDSSRCESWAETCSEDPLMQAVCLDSCQFWRGPASFGEQGFYCQIGVDLQGASIGVDSVSRITVQNSINESCLLNITGQNLMLGDTIQVVPWNQPCRTARAVNDSFVRSRAWPSTGEGSSSNVAAWRVFSLGEPQGAGPFQVCYCPSLDGCQKDTDFMKWVGTVAVVGRIRRLQPPAWDLEGIIEIVVEITDLQAPILNISFGSDSVMRECTDINFKFPGQEHTMVSCILPAAPAQTLERVTVFATNGLWASSEQVFNRFKRGTFLSISDRGGPVAGGVTCTDLSAPINRITVGGQDCVNLYASPERPNTEAADAMSLSSRPHSLKFDPEAESLSSLSSLDDGTPGTPRTPQTLKISQSILHSVRLRRQLSVPVQDCFLRWKGLQVSYRRPEGPFVSLHDCSGFLRGGELLAIMGPSGAGKSTLLDTLTMRKTLGDISGQVTFNGKEQDESFLFASAYVAQEDNLVPTNTVRETVEFYADLTLPVSTSADRRRKAVAERLQSVGLAGKENQFVGGRLPGGFSIRGLSGGERRRLSIAAGVVHSPPLVFLDEPTSGLDAFSALCVMESIRAMARHGHAVACTIHQPRQAILDMFDKVAFLAAGRLVYLGPPTGVKDWLLDSGLWDPERAITASVTDIVLDCITVGFEKPEDQYGTHTLRDEEGVERLALAYQQRAKLEVCDDDWVGRLGPPTARCRGSLRPGRLGQYWTLQKQQFRIALRSPGTIAARVGLHLLIGILIGSVYYNIDHSFLQSRDDWGRFLPLQLQQQSSMPKDRIGVLFLLCLSQTVTPNCAMSFFLDDRQYYSKEAAARLYTALPYHVANAVTEALICVVNALLASGIATSMAGLPLSGNWGFTMLIMVSNHLCASAMVQMCARLSPNQDVAYVISAGYIILCMLFANVLVKVDSVTPALAWLRWICSLFFAMAGLAEVEFAGTAEHGIPVGDAVAADFLIHLGHGITLHE</sequence>
<dbReference type="PROSITE" id="PS50893">
    <property type="entry name" value="ABC_TRANSPORTER_2"/>
    <property type="match status" value="1"/>
</dbReference>
<keyword evidence="2" id="KW-0813">Transport</keyword>
<dbReference type="InterPro" id="IPR003593">
    <property type="entry name" value="AAA+_ATPase"/>
</dbReference>
<feature type="transmembrane region" description="Helical" evidence="8">
    <location>
        <begin position="2351"/>
        <end position="2369"/>
    </location>
</feature>
<comment type="subcellular location">
    <subcellularLocation>
        <location evidence="1">Membrane</location>
        <topology evidence="1">Multi-pass membrane protein</topology>
    </subcellularLocation>
</comment>
<evidence type="ECO:0000256" key="5">
    <source>
        <dbReference type="ARBA" id="ARBA00022840"/>
    </source>
</evidence>
<evidence type="ECO:0000256" key="1">
    <source>
        <dbReference type="ARBA" id="ARBA00004141"/>
    </source>
</evidence>
<dbReference type="Proteomes" id="UP000654075">
    <property type="component" value="Unassembled WGS sequence"/>
</dbReference>
<feature type="transmembrane region" description="Helical" evidence="8">
    <location>
        <begin position="2274"/>
        <end position="2296"/>
    </location>
</feature>
<dbReference type="OrthoDB" id="416753at2759"/>
<dbReference type="InterPro" id="IPR027417">
    <property type="entry name" value="P-loop_NTPase"/>
</dbReference>
<dbReference type="Gene3D" id="3.40.50.300">
    <property type="entry name" value="P-loop containing nucleotide triphosphate hydrolases"/>
    <property type="match status" value="1"/>
</dbReference>
<dbReference type="SMART" id="SM00382">
    <property type="entry name" value="AAA"/>
    <property type="match status" value="1"/>
</dbReference>
<dbReference type="InterPro" id="IPR017871">
    <property type="entry name" value="ABC_transporter-like_CS"/>
</dbReference>
<keyword evidence="3 8" id="KW-0812">Transmembrane</keyword>
<dbReference type="PANTHER" id="PTHR48041:SF139">
    <property type="entry name" value="PROTEIN SCARLET"/>
    <property type="match status" value="1"/>
</dbReference>
<feature type="transmembrane region" description="Helical" evidence="8">
    <location>
        <begin position="2412"/>
        <end position="2429"/>
    </location>
</feature>
<evidence type="ECO:0000256" key="7">
    <source>
        <dbReference type="ARBA" id="ARBA00023136"/>
    </source>
</evidence>
<proteinExistence type="predicted"/>
<feature type="transmembrane region" description="Helical" evidence="8">
    <location>
        <begin position="2381"/>
        <end position="2400"/>
    </location>
</feature>
<accession>A0A813ESP5</accession>
<feature type="domain" description="ABC transporter" evidence="9">
    <location>
        <begin position="1878"/>
        <end position="2125"/>
    </location>
</feature>
<dbReference type="InterPro" id="IPR013525">
    <property type="entry name" value="ABC2_TM"/>
</dbReference>
<organism evidence="10 11">
    <name type="scientific">Polarella glacialis</name>
    <name type="common">Dinoflagellate</name>
    <dbReference type="NCBI Taxonomy" id="89957"/>
    <lineage>
        <taxon>Eukaryota</taxon>
        <taxon>Sar</taxon>
        <taxon>Alveolata</taxon>
        <taxon>Dinophyceae</taxon>
        <taxon>Suessiales</taxon>
        <taxon>Suessiaceae</taxon>
        <taxon>Polarella</taxon>
    </lineage>
</organism>
<dbReference type="GO" id="GO:0005524">
    <property type="term" value="F:ATP binding"/>
    <property type="evidence" value="ECO:0007669"/>
    <property type="project" value="UniProtKB-KW"/>
</dbReference>
<dbReference type="Pfam" id="PF01061">
    <property type="entry name" value="ABC2_membrane"/>
    <property type="match status" value="1"/>
</dbReference>
<reference evidence="10" key="1">
    <citation type="submission" date="2021-02" db="EMBL/GenBank/DDBJ databases">
        <authorList>
            <person name="Dougan E. K."/>
            <person name="Rhodes N."/>
            <person name="Thang M."/>
            <person name="Chan C."/>
        </authorList>
    </citation>
    <scope>NUCLEOTIDE SEQUENCE</scope>
</reference>
<evidence type="ECO:0000313" key="10">
    <source>
        <dbReference type="EMBL" id="CAE8602721.1"/>
    </source>
</evidence>
<feature type="non-terminal residue" evidence="10">
    <location>
        <position position="2461"/>
    </location>
</feature>
<evidence type="ECO:0000256" key="3">
    <source>
        <dbReference type="ARBA" id="ARBA00022692"/>
    </source>
</evidence>
<name>A0A813ESP5_POLGL</name>
<dbReference type="InterPro" id="IPR050352">
    <property type="entry name" value="ABCG_transporters"/>
</dbReference>
<dbReference type="GO" id="GO:0016887">
    <property type="term" value="F:ATP hydrolysis activity"/>
    <property type="evidence" value="ECO:0007669"/>
    <property type="project" value="InterPro"/>
</dbReference>
<evidence type="ECO:0000256" key="4">
    <source>
        <dbReference type="ARBA" id="ARBA00022741"/>
    </source>
</evidence>
<dbReference type="InterPro" id="IPR003439">
    <property type="entry name" value="ABC_transporter-like_ATP-bd"/>
</dbReference>
<dbReference type="GO" id="GO:0016020">
    <property type="term" value="C:membrane"/>
    <property type="evidence" value="ECO:0007669"/>
    <property type="project" value="UniProtKB-SubCell"/>
</dbReference>
<evidence type="ECO:0000256" key="6">
    <source>
        <dbReference type="ARBA" id="ARBA00022989"/>
    </source>
</evidence>
<dbReference type="SUPFAM" id="SSF49785">
    <property type="entry name" value="Galactose-binding domain-like"/>
    <property type="match status" value="1"/>
</dbReference>
<dbReference type="Pfam" id="PF00005">
    <property type="entry name" value="ABC_tran"/>
    <property type="match status" value="1"/>
</dbReference>
<feature type="transmembrane region" description="Helical" evidence="8">
    <location>
        <begin position="2223"/>
        <end position="2242"/>
    </location>
</feature>
<evidence type="ECO:0000256" key="8">
    <source>
        <dbReference type="SAM" id="Phobius"/>
    </source>
</evidence>
<keyword evidence="5" id="KW-0067">ATP-binding</keyword>
<keyword evidence="6 8" id="KW-1133">Transmembrane helix</keyword>
<dbReference type="PROSITE" id="PS00211">
    <property type="entry name" value="ABC_TRANSPORTER_1"/>
    <property type="match status" value="1"/>
</dbReference>
<dbReference type="SUPFAM" id="SSF52540">
    <property type="entry name" value="P-loop containing nucleoside triphosphate hydrolases"/>
    <property type="match status" value="1"/>
</dbReference>
<keyword evidence="4" id="KW-0547">Nucleotide-binding</keyword>
<evidence type="ECO:0000259" key="9">
    <source>
        <dbReference type="PROSITE" id="PS50893"/>
    </source>
</evidence>
<evidence type="ECO:0000313" key="11">
    <source>
        <dbReference type="Proteomes" id="UP000654075"/>
    </source>
</evidence>
<keyword evidence="11" id="KW-1185">Reference proteome</keyword>
<dbReference type="GO" id="GO:0140359">
    <property type="term" value="F:ABC-type transporter activity"/>
    <property type="evidence" value="ECO:0007669"/>
    <property type="project" value="InterPro"/>
</dbReference>
<gene>
    <name evidence="10" type="ORF">PGLA1383_LOCUS20959</name>
</gene>
<keyword evidence="7 8" id="KW-0472">Membrane</keyword>
<dbReference type="InterPro" id="IPR008979">
    <property type="entry name" value="Galactose-bd-like_sf"/>
</dbReference>
<protein>
    <recommendedName>
        <fullName evidence="9">ABC transporter domain-containing protein</fullName>
    </recommendedName>
</protein>
<dbReference type="PANTHER" id="PTHR48041">
    <property type="entry name" value="ABC TRANSPORTER G FAMILY MEMBER 28"/>
    <property type="match status" value="1"/>
</dbReference>